<reference evidence="2 3" key="1">
    <citation type="journal article" date="2023" name="G3 (Bethesda)">
        <title>A chromosome-level genome assembly of Zasmidium syzygii isolated from banana leaves.</title>
        <authorList>
            <person name="van Westerhoven A.C."/>
            <person name="Mehrabi R."/>
            <person name="Talebi R."/>
            <person name="Steentjes M.B.F."/>
            <person name="Corcolon B."/>
            <person name="Chong P.A."/>
            <person name="Kema G.H.J."/>
            <person name="Seidl M.F."/>
        </authorList>
    </citation>
    <scope>NUCLEOTIDE SEQUENCE [LARGE SCALE GENOMIC DNA]</scope>
    <source>
        <strain evidence="2 3">P124</strain>
    </source>
</reference>
<evidence type="ECO:0000256" key="1">
    <source>
        <dbReference type="SAM" id="Phobius"/>
    </source>
</evidence>
<dbReference type="InterPro" id="IPR025363">
    <property type="entry name" value="DUF4267"/>
</dbReference>
<gene>
    <name evidence="2" type="ORF">PRZ48_012178</name>
</gene>
<keyword evidence="1" id="KW-1133">Transmembrane helix</keyword>
<name>A0ABR0E514_ZASCE</name>
<evidence type="ECO:0000313" key="3">
    <source>
        <dbReference type="Proteomes" id="UP001305779"/>
    </source>
</evidence>
<keyword evidence="1" id="KW-0472">Membrane</keyword>
<feature type="transmembrane region" description="Helical" evidence="1">
    <location>
        <begin position="84"/>
        <end position="104"/>
    </location>
</feature>
<feature type="transmembrane region" description="Helical" evidence="1">
    <location>
        <begin position="111"/>
        <end position="133"/>
    </location>
</feature>
<proteinExistence type="predicted"/>
<sequence length="153" mass="16298">MATPLVDPFPIYWRAMGLSVAATFAGLGSFAILAPKQAVDLFGMKSTTAESADVGANSMFLLGVRDLSFAAALAAFYYQENPNAMGTVIMSSMILSVADCIWMYKLRRDAVGPLLGVGAAFWAYIGVGLLNLLPTHSSLIYSRNSPLPAARQL</sequence>
<comment type="caution">
    <text evidence="2">The sequence shown here is derived from an EMBL/GenBank/DDBJ whole genome shotgun (WGS) entry which is preliminary data.</text>
</comment>
<feature type="transmembrane region" description="Helical" evidence="1">
    <location>
        <begin position="54"/>
        <end position="78"/>
    </location>
</feature>
<accession>A0ABR0E514</accession>
<dbReference type="Pfam" id="PF14087">
    <property type="entry name" value="DUF4267"/>
    <property type="match status" value="1"/>
</dbReference>
<keyword evidence="1" id="KW-0812">Transmembrane</keyword>
<keyword evidence="3" id="KW-1185">Reference proteome</keyword>
<dbReference type="Proteomes" id="UP001305779">
    <property type="component" value="Unassembled WGS sequence"/>
</dbReference>
<dbReference type="EMBL" id="JAXOVC010000010">
    <property type="protein sequence ID" value="KAK4496198.1"/>
    <property type="molecule type" value="Genomic_DNA"/>
</dbReference>
<protein>
    <submittedName>
        <fullName evidence="2">Uncharacterized protein</fullName>
    </submittedName>
</protein>
<organism evidence="2 3">
    <name type="scientific">Zasmidium cellare</name>
    <name type="common">Wine cellar mold</name>
    <name type="synonym">Racodium cellare</name>
    <dbReference type="NCBI Taxonomy" id="395010"/>
    <lineage>
        <taxon>Eukaryota</taxon>
        <taxon>Fungi</taxon>
        <taxon>Dikarya</taxon>
        <taxon>Ascomycota</taxon>
        <taxon>Pezizomycotina</taxon>
        <taxon>Dothideomycetes</taxon>
        <taxon>Dothideomycetidae</taxon>
        <taxon>Mycosphaerellales</taxon>
        <taxon>Mycosphaerellaceae</taxon>
        <taxon>Zasmidium</taxon>
    </lineage>
</organism>
<evidence type="ECO:0000313" key="2">
    <source>
        <dbReference type="EMBL" id="KAK4496198.1"/>
    </source>
</evidence>
<feature type="transmembrane region" description="Helical" evidence="1">
    <location>
        <begin position="12"/>
        <end position="33"/>
    </location>
</feature>